<reference evidence="1 2" key="1">
    <citation type="journal article" date="2021" name="Elife">
        <title>Chloroplast acquisition without the gene transfer in kleptoplastic sea slugs, Plakobranchus ocellatus.</title>
        <authorList>
            <person name="Maeda T."/>
            <person name="Takahashi S."/>
            <person name="Yoshida T."/>
            <person name="Shimamura S."/>
            <person name="Takaki Y."/>
            <person name="Nagai Y."/>
            <person name="Toyoda A."/>
            <person name="Suzuki Y."/>
            <person name="Arimoto A."/>
            <person name="Ishii H."/>
            <person name="Satoh N."/>
            <person name="Nishiyama T."/>
            <person name="Hasebe M."/>
            <person name="Maruyama T."/>
            <person name="Minagawa J."/>
            <person name="Obokata J."/>
            <person name="Shigenobu S."/>
        </authorList>
    </citation>
    <scope>NUCLEOTIDE SEQUENCE [LARGE SCALE GENOMIC DNA]</scope>
</reference>
<comment type="caution">
    <text evidence="1">The sequence shown here is derived from an EMBL/GenBank/DDBJ whole genome shotgun (WGS) entry which is preliminary data.</text>
</comment>
<dbReference type="EMBL" id="BLXT01002742">
    <property type="protein sequence ID" value="GFN97329.1"/>
    <property type="molecule type" value="Genomic_DNA"/>
</dbReference>
<evidence type="ECO:0000313" key="2">
    <source>
        <dbReference type="Proteomes" id="UP000735302"/>
    </source>
</evidence>
<proteinExistence type="predicted"/>
<dbReference type="Proteomes" id="UP000735302">
    <property type="component" value="Unassembled WGS sequence"/>
</dbReference>
<protein>
    <submittedName>
        <fullName evidence="1">Uncharacterized protein</fullName>
    </submittedName>
</protein>
<evidence type="ECO:0000313" key="1">
    <source>
        <dbReference type="EMBL" id="GFN97329.1"/>
    </source>
</evidence>
<organism evidence="1 2">
    <name type="scientific">Plakobranchus ocellatus</name>
    <dbReference type="NCBI Taxonomy" id="259542"/>
    <lineage>
        <taxon>Eukaryota</taxon>
        <taxon>Metazoa</taxon>
        <taxon>Spiralia</taxon>
        <taxon>Lophotrochozoa</taxon>
        <taxon>Mollusca</taxon>
        <taxon>Gastropoda</taxon>
        <taxon>Heterobranchia</taxon>
        <taxon>Euthyneura</taxon>
        <taxon>Panpulmonata</taxon>
        <taxon>Sacoglossa</taxon>
        <taxon>Placobranchoidea</taxon>
        <taxon>Plakobranchidae</taxon>
        <taxon>Plakobranchus</taxon>
    </lineage>
</organism>
<keyword evidence="2" id="KW-1185">Reference proteome</keyword>
<sequence length="138" mass="15598">MPCLALGYECPREPKVIQSFKHGQTHTVTHTQAAGSVRGDVNHTNCQNTGEINGLDGRFVECGQYVCKKNLCQNYPQRCVQWTGVSMYARRTCVRFTHSVVLCTMYRVLCTAHYNVHFVLEVKAKCSAEGKDKLLLRN</sequence>
<gene>
    <name evidence="1" type="ORF">PoB_002383500</name>
</gene>
<accession>A0AAV3ZRV2</accession>
<dbReference type="AlphaFoldDB" id="A0AAV3ZRV2"/>
<name>A0AAV3ZRV2_9GAST</name>